<keyword evidence="1" id="KW-0812">Transmembrane</keyword>
<dbReference type="PANTHER" id="PTHR47537:SF8">
    <property type="entry name" value="CUB DOMAIN-CONTAINING PROTEIN"/>
    <property type="match status" value="1"/>
</dbReference>
<keyword evidence="1" id="KW-0472">Membrane</keyword>
<dbReference type="GO" id="GO:0005886">
    <property type="term" value="C:plasma membrane"/>
    <property type="evidence" value="ECO:0007669"/>
    <property type="project" value="TreeGrafter"/>
</dbReference>
<evidence type="ECO:0008006" key="4">
    <source>
        <dbReference type="Google" id="ProtNLM"/>
    </source>
</evidence>
<dbReference type="STRING" id="7395.A0A1A9VWD8"/>
<keyword evidence="3" id="KW-1185">Reference proteome</keyword>
<accession>A0A1A9VWD8</accession>
<feature type="transmembrane region" description="Helical" evidence="1">
    <location>
        <begin position="76"/>
        <end position="104"/>
    </location>
</feature>
<dbReference type="AlphaFoldDB" id="A0A1A9VWD8"/>
<dbReference type="InterPro" id="IPR053207">
    <property type="entry name" value="Non-NMDA_GluR_Accessory"/>
</dbReference>
<evidence type="ECO:0000313" key="2">
    <source>
        <dbReference type="EnsemblMetazoa" id="GAUT049827-PA"/>
    </source>
</evidence>
<sequence>MISIDDVLFSRRGRMGRIVSPRHTLPPNTTCTYHFHGYPGDLIWLSFTSYNLQILQQAIHDNNTLGRKGVSLTLRWCFCFVASSAVILAVAAAAAAAAAAVHIYNSIIFSLLRRRLATINLVDAKILSFFLIPSTASQKEIARQDQKTGKPRLRNQEFSFPLGKLIIKAYN</sequence>
<keyword evidence="1" id="KW-1133">Transmembrane helix</keyword>
<proteinExistence type="predicted"/>
<reference evidence="2" key="1">
    <citation type="submission" date="2020-05" db="UniProtKB">
        <authorList>
            <consortium name="EnsemblMetazoa"/>
        </authorList>
    </citation>
    <scope>IDENTIFICATION</scope>
    <source>
        <strain evidence="2">TTRI</strain>
    </source>
</reference>
<evidence type="ECO:0000313" key="3">
    <source>
        <dbReference type="Proteomes" id="UP000078200"/>
    </source>
</evidence>
<dbReference type="PANTHER" id="PTHR47537">
    <property type="entry name" value="CUBILIN"/>
    <property type="match status" value="1"/>
</dbReference>
<evidence type="ECO:0000256" key="1">
    <source>
        <dbReference type="SAM" id="Phobius"/>
    </source>
</evidence>
<dbReference type="SUPFAM" id="SSF49854">
    <property type="entry name" value="Spermadhesin, CUB domain"/>
    <property type="match status" value="1"/>
</dbReference>
<dbReference type="InterPro" id="IPR035914">
    <property type="entry name" value="Sperma_CUB_dom_sf"/>
</dbReference>
<protein>
    <recommendedName>
        <fullName evidence="4">CUB domain-containing protein</fullName>
    </recommendedName>
</protein>
<dbReference type="VEuPathDB" id="VectorBase:GAUT049827"/>
<dbReference type="Proteomes" id="UP000078200">
    <property type="component" value="Unassembled WGS sequence"/>
</dbReference>
<name>A0A1A9VWD8_GLOAU</name>
<organism evidence="2 3">
    <name type="scientific">Glossina austeni</name>
    <name type="common">Savannah tsetse fly</name>
    <dbReference type="NCBI Taxonomy" id="7395"/>
    <lineage>
        <taxon>Eukaryota</taxon>
        <taxon>Metazoa</taxon>
        <taxon>Ecdysozoa</taxon>
        <taxon>Arthropoda</taxon>
        <taxon>Hexapoda</taxon>
        <taxon>Insecta</taxon>
        <taxon>Pterygota</taxon>
        <taxon>Neoptera</taxon>
        <taxon>Endopterygota</taxon>
        <taxon>Diptera</taxon>
        <taxon>Brachycera</taxon>
        <taxon>Muscomorpha</taxon>
        <taxon>Hippoboscoidea</taxon>
        <taxon>Glossinidae</taxon>
        <taxon>Glossina</taxon>
    </lineage>
</organism>
<dbReference type="EnsemblMetazoa" id="GAUT049827-RA">
    <property type="protein sequence ID" value="GAUT049827-PA"/>
    <property type="gene ID" value="GAUT049827"/>
</dbReference>